<reference evidence="2" key="1">
    <citation type="submission" date="2013-08" db="EMBL/GenBank/DDBJ databases">
        <authorList>
            <person name="Mendez C."/>
            <person name="Richter M."/>
            <person name="Ferrer M."/>
            <person name="Sanchez J."/>
        </authorList>
    </citation>
    <scope>NUCLEOTIDE SEQUENCE</scope>
</reference>
<dbReference type="AlphaFoldDB" id="T1B7K2"/>
<dbReference type="GO" id="GO:0003676">
    <property type="term" value="F:nucleic acid binding"/>
    <property type="evidence" value="ECO:0007669"/>
    <property type="project" value="InterPro"/>
</dbReference>
<keyword evidence="2" id="KW-0808">Transferase</keyword>
<sequence length="236" mass="26656">DTFQLYEKEDLGDAMLVQNSNRRRKQKNLDIRVILGNPPYSIGQKSENDNNDNVAYPHLDGRVRSTYADRSIATLAKGLYDSYIRAIRWASDRIGDSGVIGFVTNAGYLDSNSADGLRKCLAEEFSSIYVFHLRGNARTAGELRRKEKDNVFGMGSRAPIAISLLVKNPNGEQQGQIYFHDIGDYLTREEKLGKLIEFGSIAGITEQQRWQTVTPDQHGDWLNQRDDGFNQYIVMG</sequence>
<gene>
    <name evidence="2" type="ORF">B1A_08855</name>
</gene>
<dbReference type="EMBL" id="AUZX01006302">
    <property type="protein sequence ID" value="EQD64453.1"/>
    <property type="molecule type" value="Genomic_DNA"/>
</dbReference>
<dbReference type="Gene3D" id="3.40.50.150">
    <property type="entry name" value="Vaccinia Virus protein VP39"/>
    <property type="match status" value="1"/>
</dbReference>
<dbReference type="GO" id="GO:0008168">
    <property type="term" value="F:methyltransferase activity"/>
    <property type="evidence" value="ECO:0007669"/>
    <property type="project" value="UniProtKB-KW"/>
</dbReference>
<dbReference type="GO" id="GO:0006304">
    <property type="term" value="P:DNA modification"/>
    <property type="evidence" value="ECO:0007669"/>
    <property type="project" value="InterPro"/>
</dbReference>
<feature type="non-terminal residue" evidence="2">
    <location>
        <position position="236"/>
    </location>
</feature>
<proteinExistence type="predicted"/>
<dbReference type="InterPro" id="IPR029063">
    <property type="entry name" value="SAM-dependent_MTases_sf"/>
</dbReference>
<reference evidence="2" key="2">
    <citation type="journal article" date="2014" name="ISME J.">
        <title>Microbial stratification in low pH oxic and suboxic macroscopic growths along an acid mine drainage.</title>
        <authorList>
            <person name="Mendez-Garcia C."/>
            <person name="Mesa V."/>
            <person name="Sprenger R.R."/>
            <person name="Richter M."/>
            <person name="Diez M.S."/>
            <person name="Solano J."/>
            <person name="Bargiela R."/>
            <person name="Golyshina O.V."/>
            <person name="Manteca A."/>
            <person name="Ramos J.L."/>
            <person name="Gallego J.R."/>
            <person name="Llorente I."/>
            <person name="Martins Dos Santos V.A."/>
            <person name="Jensen O.N."/>
            <person name="Pelaez A.I."/>
            <person name="Sanchez J."/>
            <person name="Ferrer M."/>
        </authorList>
    </citation>
    <scope>NUCLEOTIDE SEQUENCE</scope>
</reference>
<feature type="non-terminal residue" evidence="2">
    <location>
        <position position="1"/>
    </location>
</feature>
<dbReference type="PROSITE" id="PS00092">
    <property type="entry name" value="N6_MTASE"/>
    <property type="match status" value="1"/>
</dbReference>
<dbReference type="GO" id="GO:0032259">
    <property type="term" value="P:methylation"/>
    <property type="evidence" value="ECO:0007669"/>
    <property type="project" value="UniProtKB-KW"/>
</dbReference>
<dbReference type="InterPro" id="IPR011639">
    <property type="entry name" value="MethylTrfase_TaqI-like_dom"/>
</dbReference>
<dbReference type="InterPro" id="IPR002052">
    <property type="entry name" value="DNA_methylase_N6_adenine_CS"/>
</dbReference>
<comment type="caution">
    <text evidence="2">The sequence shown here is derived from an EMBL/GenBank/DDBJ whole genome shotgun (WGS) entry which is preliminary data.</text>
</comment>
<accession>T1B7K2</accession>
<keyword evidence="2" id="KW-0489">Methyltransferase</keyword>
<protein>
    <submittedName>
        <fullName evidence="2">DNA methyltransferase</fullName>
    </submittedName>
</protein>
<organism evidence="2">
    <name type="scientific">mine drainage metagenome</name>
    <dbReference type="NCBI Taxonomy" id="410659"/>
    <lineage>
        <taxon>unclassified sequences</taxon>
        <taxon>metagenomes</taxon>
        <taxon>ecological metagenomes</taxon>
    </lineage>
</organism>
<feature type="domain" description="Type II methyltransferase M.TaqI-like" evidence="1">
    <location>
        <begin position="27"/>
        <end position="132"/>
    </location>
</feature>
<dbReference type="SUPFAM" id="SSF53335">
    <property type="entry name" value="S-adenosyl-L-methionine-dependent methyltransferases"/>
    <property type="match status" value="1"/>
</dbReference>
<name>T1B7K2_9ZZZZ</name>
<evidence type="ECO:0000313" key="2">
    <source>
        <dbReference type="EMBL" id="EQD64453.1"/>
    </source>
</evidence>
<dbReference type="Pfam" id="PF07669">
    <property type="entry name" value="Eco57I"/>
    <property type="match status" value="1"/>
</dbReference>
<evidence type="ECO:0000259" key="1">
    <source>
        <dbReference type="Pfam" id="PF07669"/>
    </source>
</evidence>